<dbReference type="RefSeq" id="XP_056787249.1">
    <property type="nucleotide sequence ID" value="XM_056937384.1"/>
</dbReference>
<dbReference type="AlphaFoldDB" id="A0A9X0BNA9"/>
<protein>
    <submittedName>
        <fullName evidence="2">Uncharacterized protein</fullName>
    </submittedName>
</protein>
<dbReference type="EMBL" id="JAPWDQ010000011">
    <property type="protein sequence ID" value="KAJ5475496.1"/>
    <property type="molecule type" value="Genomic_DNA"/>
</dbReference>
<dbReference type="Proteomes" id="UP001148312">
    <property type="component" value="Unassembled WGS sequence"/>
</dbReference>
<proteinExistence type="predicted"/>
<name>A0A9X0BNA9_9EURO</name>
<dbReference type="GeneID" id="81627633"/>
<comment type="caution">
    <text evidence="2">The sequence shown here is derived from an EMBL/GenBank/DDBJ whole genome shotgun (WGS) entry which is preliminary data.</text>
</comment>
<gene>
    <name evidence="2" type="ORF">N7539_007783</name>
</gene>
<keyword evidence="3" id="KW-1185">Reference proteome</keyword>
<accession>A0A9X0BNA9</accession>
<organism evidence="2 3">
    <name type="scientific">Penicillium diatomitis</name>
    <dbReference type="NCBI Taxonomy" id="2819901"/>
    <lineage>
        <taxon>Eukaryota</taxon>
        <taxon>Fungi</taxon>
        <taxon>Dikarya</taxon>
        <taxon>Ascomycota</taxon>
        <taxon>Pezizomycotina</taxon>
        <taxon>Eurotiomycetes</taxon>
        <taxon>Eurotiomycetidae</taxon>
        <taxon>Eurotiales</taxon>
        <taxon>Aspergillaceae</taxon>
        <taxon>Penicillium</taxon>
    </lineage>
</organism>
<evidence type="ECO:0000256" key="1">
    <source>
        <dbReference type="SAM" id="MobiDB-lite"/>
    </source>
</evidence>
<evidence type="ECO:0000313" key="2">
    <source>
        <dbReference type="EMBL" id="KAJ5475496.1"/>
    </source>
</evidence>
<reference evidence="2" key="2">
    <citation type="journal article" date="2023" name="IMA Fungus">
        <title>Comparative genomic study of the Penicillium genus elucidates a diverse pangenome and 15 lateral gene transfer events.</title>
        <authorList>
            <person name="Petersen C."/>
            <person name="Sorensen T."/>
            <person name="Nielsen M.R."/>
            <person name="Sondergaard T.E."/>
            <person name="Sorensen J.L."/>
            <person name="Fitzpatrick D.A."/>
            <person name="Frisvad J.C."/>
            <person name="Nielsen K.L."/>
        </authorList>
    </citation>
    <scope>NUCLEOTIDE SEQUENCE</scope>
    <source>
        <strain evidence="2">IBT 30728</strain>
    </source>
</reference>
<reference evidence="2" key="1">
    <citation type="submission" date="2022-12" db="EMBL/GenBank/DDBJ databases">
        <authorList>
            <person name="Petersen C."/>
        </authorList>
    </citation>
    <scope>NUCLEOTIDE SEQUENCE</scope>
    <source>
        <strain evidence="2">IBT 30728</strain>
    </source>
</reference>
<feature type="region of interest" description="Disordered" evidence="1">
    <location>
        <begin position="1"/>
        <end position="21"/>
    </location>
</feature>
<sequence>MTRGTHGTDPLSSPNADIPALPWSLRFPTTGLVEYYRHIRTSHGGDQGRGAHLHLDCYATEATARTSEVITPLRRRRGDYLSIRVSTHQGRTDLTSNV</sequence>
<evidence type="ECO:0000313" key="3">
    <source>
        <dbReference type="Proteomes" id="UP001148312"/>
    </source>
</evidence>